<evidence type="ECO:0000259" key="1">
    <source>
        <dbReference type="SMART" id="SM00732"/>
    </source>
</evidence>
<sequence>MIVLAVDPGREKCGVAVCGPEGVVARRVVRVSDLAGVARDWVTSYGVDAVVVGDQTGCAHVFALLRDIPVQVEAAVERGSTLQARRRYFQDHPPRGWRRLIPRSFQLPPVPYDDYAALVLAEAYLARPAGSRESAGKKP</sequence>
<evidence type="ECO:0000313" key="2">
    <source>
        <dbReference type="EMBL" id="TMI80373.1"/>
    </source>
</evidence>
<dbReference type="Proteomes" id="UP000320048">
    <property type="component" value="Unassembled WGS sequence"/>
</dbReference>
<dbReference type="InterPro" id="IPR012337">
    <property type="entry name" value="RNaseH-like_sf"/>
</dbReference>
<feature type="domain" description="YqgF/RNase H-like" evidence="1">
    <location>
        <begin position="1"/>
        <end position="84"/>
    </location>
</feature>
<reference evidence="2 3" key="1">
    <citation type="journal article" date="2019" name="Nat. Microbiol.">
        <title>Mediterranean grassland soil C-N compound turnover is dependent on rainfall and depth, and is mediated by genomically divergent microorganisms.</title>
        <authorList>
            <person name="Diamond S."/>
            <person name="Andeer P.F."/>
            <person name="Li Z."/>
            <person name="Crits-Christoph A."/>
            <person name="Burstein D."/>
            <person name="Anantharaman K."/>
            <person name="Lane K.R."/>
            <person name="Thomas B.C."/>
            <person name="Pan C."/>
            <person name="Northen T.R."/>
            <person name="Banfield J.F."/>
        </authorList>
    </citation>
    <scope>NUCLEOTIDE SEQUENCE [LARGE SCALE GENOMIC DNA]</scope>
    <source>
        <strain evidence="2">NP_7</strain>
    </source>
</reference>
<evidence type="ECO:0000313" key="3">
    <source>
        <dbReference type="Proteomes" id="UP000320048"/>
    </source>
</evidence>
<accession>A0A537JA43</accession>
<dbReference type="Gene3D" id="3.30.420.140">
    <property type="entry name" value="YqgF/RNase H-like domain"/>
    <property type="match status" value="1"/>
</dbReference>
<dbReference type="AlphaFoldDB" id="A0A537JA43"/>
<dbReference type="SMART" id="SM00732">
    <property type="entry name" value="YqgFc"/>
    <property type="match status" value="1"/>
</dbReference>
<protein>
    <recommendedName>
        <fullName evidence="1">YqgF/RNase H-like domain-containing protein</fullName>
    </recommendedName>
</protein>
<comment type="caution">
    <text evidence="2">The sequence shown here is derived from an EMBL/GenBank/DDBJ whole genome shotgun (WGS) entry which is preliminary data.</text>
</comment>
<dbReference type="SUPFAM" id="SSF53098">
    <property type="entry name" value="Ribonuclease H-like"/>
    <property type="match status" value="1"/>
</dbReference>
<dbReference type="EMBL" id="VBAO01000225">
    <property type="protein sequence ID" value="TMI80373.1"/>
    <property type="molecule type" value="Genomic_DNA"/>
</dbReference>
<dbReference type="GO" id="GO:0006139">
    <property type="term" value="P:nucleobase-containing compound metabolic process"/>
    <property type="evidence" value="ECO:0007669"/>
    <property type="project" value="InterPro"/>
</dbReference>
<proteinExistence type="predicted"/>
<dbReference type="InterPro" id="IPR037027">
    <property type="entry name" value="YqgF/RNaseH-like_dom_sf"/>
</dbReference>
<gene>
    <name evidence="2" type="ORF">E6H04_08765</name>
</gene>
<name>A0A537JA43_9BACT</name>
<dbReference type="InterPro" id="IPR006641">
    <property type="entry name" value="YqgF/RNaseH-like_dom"/>
</dbReference>
<organism evidence="2 3">
    <name type="scientific">Candidatus Segetimicrobium genomatis</name>
    <dbReference type="NCBI Taxonomy" id="2569760"/>
    <lineage>
        <taxon>Bacteria</taxon>
        <taxon>Bacillati</taxon>
        <taxon>Candidatus Sysuimicrobiota</taxon>
        <taxon>Candidatus Sysuimicrobiia</taxon>
        <taxon>Candidatus Sysuimicrobiales</taxon>
        <taxon>Candidatus Segetimicrobiaceae</taxon>
        <taxon>Candidatus Segetimicrobium</taxon>
    </lineage>
</organism>